<dbReference type="EMBL" id="BKAU01000004">
    <property type="protein sequence ID" value="GEP97042.1"/>
    <property type="molecule type" value="Genomic_DNA"/>
</dbReference>
<dbReference type="PROSITE" id="PS50093">
    <property type="entry name" value="PKD"/>
    <property type="match status" value="1"/>
</dbReference>
<sequence length="259" mass="27947">MRNICKLALLCGLLAGAASCKYEEIVEASYLDQKVYFPAAREGRFVINSVAEPGKPYRYEYVAGSGRLNVPLSVFRGAVRNTGNIDVNIQVDNDTINGLITDGTLQNTELLPAHQYDMPDFLQIANGQELAPFAVSINLDYLLANAGKPKALCLRISGSSVSTNPAMDKLILIIDPAILLPTAAFQHTAVDGDPKKIRFSGQATHALTYSWDFGDGGTSTERSPEHTYTAAGDYDVTLTVEGITGEAQRSTITQTITIL</sequence>
<name>A0A512RMY1_9BACT</name>
<feature type="domain" description="PKD" evidence="2">
    <location>
        <begin position="200"/>
        <end position="259"/>
    </location>
</feature>
<protein>
    <recommendedName>
        <fullName evidence="2">PKD domain-containing protein</fullName>
    </recommendedName>
</protein>
<evidence type="ECO:0000313" key="4">
    <source>
        <dbReference type="Proteomes" id="UP000321436"/>
    </source>
</evidence>
<reference evidence="3 4" key="1">
    <citation type="submission" date="2019-07" db="EMBL/GenBank/DDBJ databases">
        <title>Whole genome shotgun sequence of Chitinophaga cymbidii NBRC 109752.</title>
        <authorList>
            <person name="Hosoyama A."/>
            <person name="Uohara A."/>
            <person name="Ohji S."/>
            <person name="Ichikawa N."/>
        </authorList>
    </citation>
    <scope>NUCLEOTIDE SEQUENCE [LARGE SCALE GENOMIC DNA]</scope>
    <source>
        <strain evidence="3 4">NBRC 109752</strain>
    </source>
</reference>
<dbReference type="Proteomes" id="UP000321436">
    <property type="component" value="Unassembled WGS sequence"/>
</dbReference>
<comment type="caution">
    <text evidence="3">The sequence shown here is derived from an EMBL/GenBank/DDBJ whole genome shotgun (WGS) entry which is preliminary data.</text>
</comment>
<dbReference type="AlphaFoldDB" id="A0A512RMY1"/>
<accession>A0A512RMY1</accession>
<dbReference type="InterPro" id="IPR013783">
    <property type="entry name" value="Ig-like_fold"/>
</dbReference>
<dbReference type="PROSITE" id="PS51257">
    <property type="entry name" value="PROKAR_LIPOPROTEIN"/>
    <property type="match status" value="1"/>
</dbReference>
<dbReference type="SUPFAM" id="SSF49299">
    <property type="entry name" value="PKD domain"/>
    <property type="match status" value="1"/>
</dbReference>
<dbReference type="InterPro" id="IPR000601">
    <property type="entry name" value="PKD_dom"/>
</dbReference>
<keyword evidence="4" id="KW-1185">Reference proteome</keyword>
<dbReference type="InterPro" id="IPR035986">
    <property type="entry name" value="PKD_dom_sf"/>
</dbReference>
<dbReference type="RefSeq" id="WP_186831106.1">
    <property type="nucleotide sequence ID" value="NZ_BKAU01000004.1"/>
</dbReference>
<proteinExistence type="predicted"/>
<feature type="chain" id="PRO_5022187021" description="PKD domain-containing protein" evidence="1">
    <location>
        <begin position="18"/>
        <end position="259"/>
    </location>
</feature>
<evidence type="ECO:0000256" key="1">
    <source>
        <dbReference type="SAM" id="SignalP"/>
    </source>
</evidence>
<feature type="signal peptide" evidence="1">
    <location>
        <begin position="1"/>
        <end position="17"/>
    </location>
</feature>
<evidence type="ECO:0000259" key="2">
    <source>
        <dbReference type="PROSITE" id="PS50093"/>
    </source>
</evidence>
<organism evidence="3 4">
    <name type="scientific">Chitinophaga cymbidii</name>
    <dbReference type="NCBI Taxonomy" id="1096750"/>
    <lineage>
        <taxon>Bacteria</taxon>
        <taxon>Pseudomonadati</taxon>
        <taxon>Bacteroidota</taxon>
        <taxon>Chitinophagia</taxon>
        <taxon>Chitinophagales</taxon>
        <taxon>Chitinophagaceae</taxon>
        <taxon>Chitinophaga</taxon>
    </lineage>
</organism>
<dbReference type="InterPro" id="IPR022409">
    <property type="entry name" value="PKD/Chitinase_dom"/>
</dbReference>
<dbReference type="Gene3D" id="2.60.40.10">
    <property type="entry name" value="Immunoglobulins"/>
    <property type="match status" value="1"/>
</dbReference>
<dbReference type="SMART" id="SM00089">
    <property type="entry name" value="PKD"/>
    <property type="match status" value="1"/>
</dbReference>
<dbReference type="Pfam" id="PF18911">
    <property type="entry name" value="PKD_4"/>
    <property type="match status" value="1"/>
</dbReference>
<evidence type="ECO:0000313" key="3">
    <source>
        <dbReference type="EMBL" id="GEP97042.1"/>
    </source>
</evidence>
<gene>
    <name evidence="3" type="ORF">CCY01nite_33020</name>
</gene>
<dbReference type="CDD" id="cd00146">
    <property type="entry name" value="PKD"/>
    <property type="match status" value="1"/>
</dbReference>
<keyword evidence="1" id="KW-0732">Signal</keyword>
<dbReference type="Gene3D" id="2.60.40.1740">
    <property type="entry name" value="hypothetical protein (bacova_03559)"/>
    <property type="match status" value="1"/>
</dbReference>